<reference evidence="3" key="1">
    <citation type="journal article" date="2012" name="Science">
        <title>Fermentation, hydrogen, and sulfur metabolism in multiple uncultivated bacterial phyla.</title>
        <authorList>
            <person name="Wrighton K.C."/>
            <person name="Thomas B.C."/>
            <person name="Sharon I."/>
            <person name="Miller C.S."/>
            <person name="Castelle C.J."/>
            <person name="VerBerkmoes N.C."/>
            <person name="Wilkins M.J."/>
            <person name="Hettich R.L."/>
            <person name="Lipton M.S."/>
            <person name="Williams K.H."/>
            <person name="Long P.E."/>
            <person name="Banfield J.F."/>
        </authorList>
    </citation>
    <scope>NUCLEOTIDE SEQUENCE [LARGE SCALE GENOMIC DNA]</scope>
</reference>
<keyword evidence="1" id="KW-1133">Transmembrane helix</keyword>
<organism evidence="3">
    <name type="scientific">uncultured bacterium</name>
    <name type="common">gcode 4</name>
    <dbReference type="NCBI Taxonomy" id="1234023"/>
    <lineage>
        <taxon>Bacteria</taxon>
        <taxon>environmental samples</taxon>
    </lineage>
</organism>
<dbReference type="PANTHER" id="PTHR30373:SF2">
    <property type="entry name" value="UPF0603 PROTEIN YGCG"/>
    <property type="match status" value="1"/>
</dbReference>
<keyword evidence="1" id="KW-0472">Membrane</keyword>
<dbReference type="AlphaFoldDB" id="K2FWV8"/>
<evidence type="ECO:0000259" key="2">
    <source>
        <dbReference type="Pfam" id="PF04536"/>
    </source>
</evidence>
<feature type="transmembrane region" description="Helical" evidence="1">
    <location>
        <begin position="21"/>
        <end position="43"/>
    </location>
</feature>
<evidence type="ECO:0000313" key="3">
    <source>
        <dbReference type="EMBL" id="EKE27448.1"/>
    </source>
</evidence>
<keyword evidence="1" id="KW-0812">Transmembrane</keyword>
<feature type="non-terminal residue" evidence="3">
    <location>
        <position position="206"/>
    </location>
</feature>
<dbReference type="EMBL" id="AMFJ01000479">
    <property type="protein sequence ID" value="EKE27448.1"/>
    <property type="molecule type" value="Genomic_DNA"/>
</dbReference>
<protein>
    <recommendedName>
        <fullName evidence="2">TPM domain-containing protein</fullName>
    </recommendedName>
</protein>
<dbReference type="InterPro" id="IPR007621">
    <property type="entry name" value="TPM_dom"/>
</dbReference>
<accession>K2FWV8</accession>
<evidence type="ECO:0000256" key="1">
    <source>
        <dbReference type="SAM" id="Phobius"/>
    </source>
</evidence>
<dbReference type="PANTHER" id="PTHR30373">
    <property type="entry name" value="UPF0603 PROTEIN YGCG"/>
    <property type="match status" value="1"/>
</dbReference>
<comment type="caution">
    <text evidence="3">The sequence shown here is derived from an EMBL/GenBank/DDBJ whole genome shotgun (WGS) entry which is preliminary data.</text>
</comment>
<proteinExistence type="predicted"/>
<sequence>MLIKIFSIGINLFYHTSLGGLMYKSIVIFICLLSLLLPVYLLVFEAPVNMGYVSDHAGLLSKDYISKKSRDLSLYESSTSNKLCILTVPDLQGQPISSFSIKVAETWKTGRKDRDNGVIITIAKAERKVRIEVGQGLEGRLTDKTCGQIIRNYMAPKLKDWKTEEALDAAIPQIMLAVKGEFKGDGKTSASVSKSDEDIGKILLSI</sequence>
<feature type="domain" description="TPM" evidence="2">
    <location>
        <begin position="53"/>
        <end position="175"/>
    </location>
</feature>
<dbReference type="Pfam" id="PF04536">
    <property type="entry name" value="TPM_phosphatase"/>
    <property type="match status" value="1"/>
</dbReference>
<gene>
    <name evidence="3" type="ORF">ACD_3C00205G0001</name>
</gene>
<dbReference type="Gene3D" id="3.10.310.50">
    <property type="match status" value="1"/>
</dbReference>
<name>K2FWV8_9BACT</name>